<feature type="compositionally biased region" description="Polar residues" evidence="17">
    <location>
        <begin position="355"/>
        <end position="365"/>
    </location>
</feature>
<dbReference type="Gene3D" id="1.20.58.80">
    <property type="entry name" value="Phosphotransferase system, lactose/cellobiose-type IIA subunit"/>
    <property type="match status" value="2"/>
</dbReference>
<evidence type="ECO:0000256" key="7">
    <source>
        <dbReference type="ARBA" id="ARBA00022737"/>
    </source>
</evidence>
<evidence type="ECO:0000256" key="17">
    <source>
        <dbReference type="SAM" id="MobiDB-lite"/>
    </source>
</evidence>
<keyword evidence="7" id="KW-0677">Repeat</keyword>
<keyword evidence="5" id="KW-0723">Serine/threonine-protein kinase</keyword>
<name>A0AAE1DEY7_9GAST</name>
<keyword evidence="6" id="KW-0808">Transferase</keyword>
<evidence type="ECO:0000256" key="14">
    <source>
        <dbReference type="ARBA" id="ARBA00048679"/>
    </source>
</evidence>
<evidence type="ECO:0000256" key="11">
    <source>
        <dbReference type="ARBA" id="ARBA00023006"/>
    </source>
</evidence>
<comment type="catalytic activity">
    <reaction evidence="13">
        <text>L-threonyl-[protein] + ATP = O-phospho-L-threonyl-[protein] + ADP + H(+)</text>
        <dbReference type="Rhea" id="RHEA:46608"/>
        <dbReference type="Rhea" id="RHEA-COMP:11060"/>
        <dbReference type="Rhea" id="RHEA-COMP:11605"/>
        <dbReference type="ChEBI" id="CHEBI:15378"/>
        <dbReference type="ChEBI" id="CHEBI:30013"/>
        <dbReference type="ChEBI" id="CHEBI:30616"/>
        <dbReference type="ChEBI" id="CHEBI:61977"/>
        <dbReference type="ChEBI" id="CHEBI:456216"/>
        <dbReference type="EC" id="2.7.11.1"/>
    </reaction>
</comment>
<feature type="compositionally biased region" description="Polar residues" evidence="17">
    <location>
        <begin position="395"/>
        <end position="412"/>
    </location>
</feature>
<evidence type="ECO:0000256" key="13">
    <source>
        <dbReference type="ARBA" id="ARBA00047899"/>
    </source>
</evidence>
<feature type="compositionally biased region" description="Basic and acidic residues" evidence="17">
    <location>
        <begin position="413"/>
        <end position="434"/>
    </location>
</feature>
<dbReference type="SMART" id="SM00220">
    <property type="entry name" value="S_TKc"/>
    <property type="match status" value="1"/>
</dbReference>
<evidence type="ECO:0000256" key="10">
    <source>
        <dbReference type="ARBA" id="ARBA00022840"/>
    </source>
</evidence>
<dbReference type="SUPFAM" id="SSF56112">
    <property type="entry name" value="Protein kinase-like (PK-like)"/>
    <property type="match status" value="1"/>
</dbReference>
<dbReference type="CDD" id="cd14121">
    <property type="entry name" value="STKc_ULK3"/>
    <property type="match status" value="1"/>
</dbReference>
<evidence type="ECO:0000256" key="12">
    <source>
        <dbReference type="ARBA" id="ARBA00032242"/>
    </source>
</evidence>
<dbReference type="GO" id="GO:0004674">
    <property type="term" value="F:protein serine/threonine kinase activity"/>
    <property type="evidence" value="ECO:0007669"/>
    <property type="project" value="UniProtKB-KW"/>
</dbReference>
<evidence type="ECO:0000256" key="15">
    <source>
        <dbReference type="PROSITE-ProRule" id="PRU10141"/>
    </source>
</evidence>
<dbReference type="GO" id="GO:0010506">
    <property type="term" value="P:regulation of autophagy"/>
    <property type="evidence" value="ECO:0007669"/>
    <property type="project" value="InterPro"/>
</dbReference>
<dbReference type="EC" id="2.7.11.1" evidence="2"/>
<comment type="subcellular location">
    <subcellularLocation>
        <location evidence="1">Cytoplasm</location>
    </subcellularLocation>
</comment>
<evidence type="ECO:0000256" key="4">
    <source>
        <dbReference type="ARBA" id="ARBA00022490"/>
    </source>
</evidence>
<dbReference type="GO" id="GO:0034727">
    <property type="term" value="P:piecemeal microautophagy of the nucleus"/>
    <property type="evidence" value="ECO:0007669"/>
    <property type="project" value="TreeGrafter"/>
</dbReference>
<evidence type="ECO:0000256" key="8">
    <source>
        <dbReference type="ARBA" id="ARBA00022741"/>
    </source>
</evidence>
<dbReference type="PANTHER" id="PTHR24348">
    <property type="entry name" value="SERINE/THREONINE-PROTEIN KINASE UNC-51-RELATED"/>
    <property type="match status" value="1"/>
</dbReference>
<keyword evidence="8 15" id="KW-0547">Nucleotide-binding</keyword>
<dbReference type="InterPro" id="IPR036181">
    <property type="entry name" value="MIT_dom_sf"/>
</dbReference>
<keyword evidence="11" id="KW-0072">Autophagy</keyword>
<comment type="caution">
    <text evidence="19">The sequence shown here is derived from an EMBL/GenBank/DDBJ whole genome shotgun (WGS) entry which is preliminary data.</text>
</comment>
<evidence type="ECO:0000313" key="19">
    <source>
        <dbReference type="EMBL" id="KAK3768061.1"/>
    </source>
</evidence>
<dbReference type="Pfam" id="PF04212">
    <property type="entry name" value="MIT"/>
    <property type="match status" value="2"/>
</dbReference>
<dbReference type="GO" id="GO:0000045">
    <property type="term" value="P:autophagosome assembly"/>
    <property type="evidence" value="ECO:0007669"/>
    <property type="project" value="TreeGrafter"/>
</dbReference>
<dbReference type="FunFam" id="1.10.510.10:FF:000571">
    <property type="entry name" value="Maternal embryonic leucine zipper kinase"/>
    <property type="match status" value="1"/>
</dbReference>
<evidence type="ECO:0000259" key="18">
    <source>
        <dbReference type="PROSITE" id="PS50011"/>
    </source>
</evidence>
<reference evidence="19" key="1">
    <citation type="journal article" date="2023" name="G3 (Bethesda)">
        <title>A reference genome for the long-term kleptoplast-retaining sea slug Elysia crispata morphotype clarki.</title>
        <authorList>
            <person name="Eastman K.E."/>
            <person name="Pendleton A.L."/>
            <person name="Shaikh M.A."/>
            <person name="Suttiyut T."/>
            <person name="Ogas R."/>
            <person name="Tomko P."/>
            <person name="Gavelis G."/>
            <person name="Widhalm J.R."/>
            <person name="Wisecaver J.H."/>
        </authorList>
    </citation>
    <scope>NUCLEOTIDE SEQUENCE</scope>
    <source>
        <strain evidence="19">ECLA1</strain>
    </source>
</reference>
<evidence type="ECO:0000256" key="9">
    <source>
        <dbReference type="ARBA" id="ARBA00022777"/>
    </source>
</evidence>
<keyword evidence="20" id="KW-1185">Reference proteome</keyword>
<keyword evidence="4" id="KW-0963">Cytoplasm</keyword>
<feature type="domain" description="Protein kinase" evidence="18">
    <location>
        <begin position="21"/>
        <end position="277"/>
    </location>
</feature>
<dbReference type="PROSITE" id="PS00108">
    <property type="entry name" value="PROTEIN_KINASE_ST"/>
    <property type="match status" value="1"/>
</dbReference>
<dbReference type="InterPro" id="IPR017441">
    <property type="entry name" value="Protein_kinase_ATP_BS"/>
</dbReference>
<dbReference type="FunFam" id="3.30.200.20:FF:000238">
    <property type="entry name" value="Putative serine/threonine-protein kinase ULK3"/>
    <property type="match status" value="1"/>
</dbReference>
<dbReference type="SMART" id="SM00745">
    <property type="entry name" value="MIT"/>
    <property type="match status" value="2"/>
</dbReference>
<accession>A0AAE1DEY7</accession>
<dbReference type="SUPFAM" id="SSF116846">
    <property type="entry name" value="MIT domain"/>
    <property type="match status" value="2"/>
</dbReference>
<feature type="compositionally biased region" description="Polar residues" evidence="17">
    <location>
        <begin position="375"/>
        <end position="385"/>
    </location>
</feature>
<dbReference type="Pfam" id="PF00069">
    <property type="entry name" value="Pkinase"/>
    <property type="match status" value="1"/>
</dbReference>
<dbReference type="GO" id="GO:0005829">
    <property type="term" value="C:cytosol"/>
    <property type="evidence" value="ECO:0007669"/>
    <property type="project" value="TreeGrafter"/>
</dbReference>
<dbReference type="Gene3D" id="1.10.510.10">
    <property type="entry name" value="Transferase(Phosphotransferase) domain 1"/>
    <property type="match status" value="1"/>
</dbReference>
<dbReference type="GO" id="GO:0005776">
    <property type="term" value="C:autophagosome"/>
    <property type="evidence" value="ECO:0007669"/>
    <property type="project" value="TreeGrafter"/>
</dbReference>
<dbReference type="AlphaFoldDB" id="A0AAE1DEY7"/>
<dbReference type="Gene3D" id="3.30.200.20">
    <property type="entry name" value="Phosphorylase Kinase, domain 1"/>
    <property type="match status" value="1"/>
</dbReference>
<dbReference type="InterPro" id="IPR007330">
    <property type="entry name" value="MIT_dom"/>
</dbReference>
<dbReference type="EMBL" id="JAWDGP010004075">
    <property type="protein sequence ID" value="KAK3768061.1"/>
    <property type="molecule type" value="Genomic_DNA"/>
</dbReference>
<dbReference type="InterPro" id="IPR008271">
    <property type="entry name" value="Ser/Thr_kinase_AS"/>
</dbReference>
<evidence type="ECO:0000256" key="16">
    <source>
        <dbReference type="SAM" id="Coils"/>
    </source>
</evidence>
<evidence type="ECO:0000256" key="2">
    <source>
        <dbReference type="ARBA" id="ARBA00012513"/>
    </source>
</evidence>
<keyword evidence="10 15" id="KW-0067">ATP-binding</keyword>
<organism evidence="19 20">
    <name type="scientific">Elysia crispata</name>
    <name type="common">lettuce slug</name>
    <dbReference type="NCBI Taxonomy" id="231223"/>
    <lineage>
        <taxon>Eukaryota</taxon>
        <taxon>Metazoa</taxon>
        <taxon>Spiralia</taxon>
        <taxon>Lophotrochozoa</taxon>
        <taxon>Mollusca</taxon>
        <taxon>Gastropoda</taxon>
        <taxon>Heterobranchia</taxon>
        <taxon>Euthyneura</taxon>
        <taxon>Panpulmonata</taxon>
        <taxon>Sacoglossa</taxon>
        <taxon>Placobranchoidea</taxon>
        <taxon>Plakobranchidae</taxon>
        <taxon>Elysia</taxon>
    </lineage>
</organism>
<feature type="binding site" evidence="15">
    <location>
        <position position="55"/>
    </location>
    <ligand>
        <name>ATP</name>
        <dbReference type="ChEBI" id="CHEBI:30616"/>
    </ligand>
</feature>
<evidence type="ECO:0000256" key="6">
    <source>
        <dbReference type="ARBA" id="ARBA00022679"/>
    </source>
</evidence>
<dbReference type="InterPro" id="IPR011009">
    <property type="entry name" value="Kinase-like_dom_sf"/>
</dbReference>
<feature type="coiled-coil region" evidence="16">
    <location>
        <begin position="327"/>
        <end position="354"/>
    </location>
</feature>
<dbReference type="GO" id="GO:0061709">
    <property type="term" value="P:reticulophagy"/>
    <property type="evidence" value="ECO:0007669"/>
    <property type="project" value="TreeGrafter"/>
</dbReference>
<feature type="region of interest" description="Disordered" evidence="17">
    <location>
        <begin position="529"/>
        <end position="552"/>
    </location>
</feature>
<dbReference type="GO" id="GO:0000422">
    <property type="term" value="P:autophagy of mitochondrion"/>
    <property type="evidence" value="ECO:0007669"/>
    <property type="project" value="TreeGrafter"/>
</dbReference>
<gene>
    <name evidence="19" type="ORF">RRG08_045879</name>
</gene>
<dbReference type="InterPro" id="IPR000719">
    <property type="entry name" value="Prot_kinase_dom"/>
</dbReference>
<evidence type="ECO:0000256" key="3">
    <source>
        <dbReference type="ARBA" id="ARBA00021644"/>
    </source>
</evidence>
<keyword evidence="9" id="KW-0418">Kinase</keyword>
<dbReference type="FunFam" id="1.20.58.80:FF:000008">
    <property type="entry name" value="serine/threonine-protein kinase ULK3 isoform X1"/>
    <property type="match status" value="1"/>
</dbReference>
<dbReference type="InterPro" id="IPR045269">
    <property type="entry name" value="Atg1-like"/>
</dbReference>
<feature type="compositionally biased region" description="Polar residues" evidence="17">
    <location>
        <begin position="541"/>
        <end position="552"/>
    </location>
</feature>
<protein>
    <recommendedName>
        <fullName evidence="3">Serine/threonine-protein kinase ULK3</fullName>
        <ecNumber evidence="2">2.7.11.1</ecNumber>
    </recommendedName>
    <alternativeName>
        <fullName evidence="12">Unc-51-like kinase 3</fullName>
    </alternativeName>
</protein>
<keyword evidence="16" id="KW-0175">Coiled coil</keyword>
<sequence length="552" mass="62509">MSAKPTTSTGNVIPKPSLGQYVFTEKLGSGTYATVYKAYRKTGIREVVAIKCVLKSSLNKASTENLLTEIELLKNLKHVHIVTLKDFQWDANYIYLIMEFCSGGDLSRFIRSKRALPEMIVKRFLQQIASSMKYLWDNNVAHMDLKPQNILLTSTANPQIKIGDFGFAKHLYDGDNLHVMRGSPLYMAPEIICQGTYDNRVDLWSIGVILFECLFGKPPFASKSFKELGAKIWDEKPVEIPSGFDISDKARDLTVRLLQRQPSKRITFEEFFAHPFVDLEHIPSKHSLSSAVQLVDEAVKKDQEGDFKAAIRLYCEALEFFMPAIHYEKSTQRKDMLRAKVKQYMRRAETLKQIMKSNLHSSPLQVKQVERKRSGNSSSSATNQANEDHCDTNKGQHISQAEATDSSPVSQKDNPEKPDEESFTKTSKSSDHVRGIGNEALESLLSMCKDSQELTAVLKLINAAHLEDENENYEQCLHHYEIALGAVLKILPSEPKGKRKDLLNSQVKKWMEKAEKIKAFLDVQNLNTEDTSVEEEASENDFLSESKQCSIQ</sequence>
<evidence type="ECO:0000256" key="5">
    <source>
        <dbReference type="ARBA" id="ARBA00022527"/>
    </source>
</evidence>
<proteinExistence type="predicted"/>
<dbReference type="GO" id="GO:0034045">
    <property type="term" value="C:phagophore assembly site membrane"/>
    <property type="evidence" value="ECO:0007669"/>
    <property type="project" value="TreeGrafter"/>
</dbReference>
<comment type="catalytic activity">
    <reaction evidence="14">
        <text>L-seryl-[protein] + ATP = O-phospho-L-seryl-[protein] + ADP + H(+)</text>
        <dbReference type="Rhea" id="RHEA:17989"/>
        <dbReference type="Rhea" id="RHEA-COMP:9863"/>
        <dbReference type="Rhea" id="RHEA-COMP:11604"/>
        <dbReference type="ChEBI" id="CHEBI:15378"/>
        <dbReference type="ChEBI" id="CHEBI:29999"/>
        <dbReference type="ChEBI" id="CHEBI:30616"/>
        <dbReference type="ChEBI" id="CHEBI:83421"/>
        <dbReference type="ChEBI" id="CHEBI:456216"/>
        <dbReference type="EC" id="2.7.11.1"/>
    </reaction>
</comment>
<dbReference type="Proteomes" id="UP001283361">
    <property type="component" value="Unassembled WGS sequence"/>
</dbReference>
<dbReference type="PROSITE" id="PS00107">
    <property type="entry name" value="PROTEIN_KINASE_ATP"/>
    <property type="match status" value="1"/>
</dbReference>
<dbReference type="GO" id="GO:0042594">
    <property type="term" value="P:response to starvation"/>
    <property type="evidence" value="ECO:0007669"/>
    <property type="project" value="TreeGrafter"/>
</dbReference>
<evidence type="ECO:0000313" key="20">
    <source>
        <dbReference type="Proteomes" id="UP001283361"/>
    </source>
</evidence>
<dbReference type="GO" id="GO:0005524">
    <property type="term" value="F:ATP binding"/>
    <property type="evidence" value="ECO:0007669"/>
    <property type="project" value="UniProtKB-UniRule"/>
</dbReference>
<dbReference type="PANTHER" id="PTHR24348:SF65">
    <property type="entry name" value="SERINE_THREONINE-PROTEIN KINASE ULK3"/>
    <property type="match status" value="1"/>
</dbReference>
<dbReference type="PROSITE" id="PS50011">
    <property type="entry name" value="PROTEIN_KINASE_DOM"/>
    <property type="match status" value="1"/>
</dbReference>
<feature type="region of interest" description="Disordered" evidence="17">
    <location>
        <begin position="354"/>
        <end position="434"/>
    </location>
</feature>
<evidence type="ECO:0000256" key="1">
    <source>
        <dbReference type="ARBA" id="ARBA00004496"/>
    </source>
</evidence>